<accession>A0A927BQY2</accession>
<name>A0A927BQY2_9BACL</name>
<keyword evidence="2 7" id="KW-0285">Flavoprotein</keyword>
<dbReference type="Pfam" id="PF00881">
    <property type="entry name" value="Nitroreductase"/>
    <property type="match status" value="1"/>
</dbReference>
<feature type="binding site" description="in other chain" evidence="8">
    <location>
        <begin position="133"/>
        <end position="135"/>
    </location>
    <ligand>
        <name>FMN</name>
        <dbReference type="ChEBI" id="CHEBI:58210"/>
        <note>ligand shared between dimeric partners</note>
    </ligand>
</feature>
<feature type="binding site" evidence="8">
    <location>
        <position position="50"/>
    </location>
    <ligand>
        <name>FMN</name>
        <dbReference type="ChEBI" id="CHEBI:58210"/>
        <note>ligand shared between dimeric partners</note>
    </ligand>
</feature>
<keyword evidence="3 7" id="KW-0288">FMN</keyword>
<evidence type="ECO:0000259" key="9">
    <source>
        <dbReference type="Pfam" id="PF00881"/>
    </source>
</evidence>
<dbReference type="AlphaFoldDB" id="A0A927BQY2"/>
<comment type="cofactor">
    <cofactor evidence="8">
        <name>FMN</name>
        <dbReference type="ChEBI" id="CHEBI:58210"/>
    </cofactor>
    <text evidence="8">Binds 1 FMN per subunit.</text>
</comment>
<dbReference type="PANTHER" id="PTHR43821">
    <property type="entry name" value="NAD(P)H NITROREDUCTASE YDJA-RELATED"/>
    <property type="match status" value="1"/>
</dbReference>
<sequence>MSFQLSSVRRETPVAEAIKARRTIKQFKPDAVEEALLRELLEVAVWAPNHRLREPWRFACYVGDGRESLVQAIRRHAKKRKNLDYYRSVPVHLLVVMQESEPGCKWDEDFSAVSSLIQNLQLAAWEQGLGAVWKTDPFTQNPDFKAELGVQAGEKIVGLMLLGYPEQVPQAQPRTALDEKLTVIRTFAGDVEAAEQDGEASAAGGS</sequence>
<evidence type="ECO:0000256" key="2">
    <source>
        <dbReference type="ARBA" id="ARBA00022630"/>
    </source>
</evidence>
<evidence type="ECO:0000256" key="6">
    <source>
        <dbReference type="ARBA" id="ARBA00023027"/>
    </source>
</evidence>
<dbReference type="EMBL" id="JACXIZ010000008">
    <property type="protein sequence ID" value="MBD2844130.1"/>
    <property type="molecule type" value="Genomic_DNA"/>
</dbReference>
<proteinExistence type="inferred from homology"/>
<dbReference type="SUPFAM" id="SSF55469">
    <property type="entry name" value="FMN-dependent nitroreductase-like"/>
    <property type="match status" value="1"/>
</dbReference>
<dbReference type="GO" id="GO:0016491">
    <property type="term" value="F:oxidoreductase activity"/>
    <property type="evidence" value="ECO:0007669"/>
    <property type="project" value="UniProtKB-UniRule"/>
</dbReference>
<reference evidence="10" key="1">
    <citation type="submission" date="2020-09" db="EMBL/GenBank/DDBJ databases">
        <title>A novel bacterium of genus Paenibacillus, isolated from South China Sea.</title>
        <authorList>
            <person name="Huang H."/>
            <person name="Mo K."/>
            <person name="Hu Y."/>
        </authorList>
    </citation>
    <scope>NUCLEOTIDE SEQUENCE</scope>
    <source>
        <strain evidence="10">IB182496</strain>
    </source>
</reference>
<keyword evidence="4 7" id="KW-0521">NADP</keyword>
<evidence type="ECO:0000256" key="7">
    <source>
        <dbReference type="PIRNR" id="PIRNR000232"/>
    </source>
</evidence>
<organism evidence="10 11">
    <name type="scientific">Paenibacillus sabuli</name>
    <dbReference type="NCBI Taxonomy" id="2772509"/>
    <lineage>
        <taxon>Bacteria</taxon>
        <taxon>Bacillati</taxon>
        <taxon>Bacillota</taxon>
        <taxon>Bacilli</taxon>
        <taxon>Bacillales</taxon>
        <taxon>Paenibacillaceae</taxon>
        <taxon>Paenibacillus</taxon>
    </lineage>
</organism>
<comment type="similarity">
    <text evidence="1 7">Belongs to the nitroreductase family.</text>
</comment>
<evidence type="ECO:0000313" key="10">
    <source>
        <dbReference type="EMBL" id="MBD2844130.1"/>
    </source>
</evidence>
<dbReference type="Proteomes" id="UP000621560">
    <property type="component" value="Unassembled WGS sequence"/>
</dbReference>
<keyword evidence="6 7" id="KW-0520">NAD</keyword>
<dbReference type="InterPro" id="IPR052530">
    <property type="entry name" value="NAD(P)H_nitroreductase"/>
</dbReference>
<feature type="binding site" description="in other chain" evidence="8">
    <location>
        <begin position="21"/>
        <end position="23"/>
    </location>
    <ligand>
        <name>FMN</name>
        <dbReference type="ChEBI" id="CHEBI:58210"/>
        <note>ligand shared between dimeric partners</note>
    </ligand>
</feature>
<gene>
    <name evidence="10" type="ORF">IDH44_02935</name>
</gene>
<keyword evidence="5 7" id="KW-0560">Oxidoreductase</keyword>
<dbReference type="Gene3D" id="3.40.109.10">
    <property type="entry name" value="NADH Oxidase"/>
    <property type="match status" value="1"/>
</dbReference>
<dbReference type="InterPro" id="IPR026021">
    <property type="entry name" value="YdjA-like"/>
</dbReference>
<dbReference type="RefSeq" id="WP_190914539.1">
    <property type="nucleotide sequence ID" value="NZ_JACXIZ010000008.1"/>
</dbReference>
<evidence type="ECO:0000256" key="4">
    <source>
        <dbReference type="ARBA" id="ARBA00022857"/>
    </source>
</evidence>
<comment type="caution">
    <text evidence="10">The sequence shown here is derived from an EMBL/GenBank/DDBJ whole genome shotgun (WGS) entry which is preliminary data.</text>
</comment>
<evidence type="ECO:0000256" key="8">
    <source>
        <dbReference type="PIRSR" id="PIRSR000232-1"/>
    </source>
</evidence>
<evidence type="ECO:0000256" key="5">
    <source>
        <dbReference type="ARBA" id="ARBA00023002"/>
    </source>
</evidence>
<evidence type="ECO:0000256" key="1">
    <source>
        <dbReference type="ARBA" id="ARBA00007118"/>
    </source>
</evidence>
<dbReference type="PANTHER" id="PTHR43821:SF1">
    <property type="entry name" value="NAD(P)H NITROREDUCTASE YDJA-RELATED"/>
    <property type="match status" value="1"/>
</dbReference>
<protein>
    <recommendedName>
        <fullName evidence="7">Putative NAD(P)H nitroreductase</fullName>
        <ecNumber evidence="7">1.-.-.-</ecNumber>
    </recommendedName>
</protein>
<dbReference type="PIRSF" id="PIRSF000232">
    <property type="entry name" value="YdjA"/>
    <property type="match status" value="1"/>
</dbReference>
<feature type="domain" description="Nitroreductase" evidence="9">
    <location>
        <begin position="18"/>
        <end position="164"/>
    </location>
</feature>
<keyword evidence="11" id="KW-1185">Reference proteome</keyword>
<evidence type="ECO:0000256" key="3">
    <source>
        <dbReference type="ARBA" id="ARBA00022643"/>
    </source>
</evidence>
<evidence type="ECO:0000313" key="11">
    <source>
        <dbReference type="Proteomes" id="UP000621560"/>
    </source>
</evidence>
<dbReference type="EC" id="1.-.-.-" evidence="7"/>
<dbReference type="InterPro" id="IPR029479">
    <property type="entry name" value="Nitroreductase"/>
</dbReference>
<dbReference type="CDD" id="cd02135">
    <property type="entry name" value="YdjA-like"/>
    <property type="match status" value="1"/>
</dbReference>
<dbReference type="InterPro" id="IPR000415">
    <property type="entry name" value="Nitroreductase-like"/>
</dbReference>